<proteinExistence type="predicted"/>
<gene>
    <name evidence="1" type="ORF">ACFFIP_03890</name>
</gene>
<sequence length="105" mass="11892">MAVNNAIKTKLKQIIELQEIMIAGMTKINPAISLSPRIDSSVLAGIEKEYQQVRSKISDENKDIFKNNIKSPYSNLKLVISQYNKLIRKKPYSFVAKLMGHQTIA</sequence>
<keyword evidence="2" id="KW-1185">Reference proteome</keyword>
<dbReference type="Proteomes" id="UP001589797">
    <property type="component" value="Unassembled WGS sequence"/>
</dbReference>
<organism evidence="1 2">
    <name type="scientific">Fontibacter flavus</name>
    <dbReference type="NCBI Taxonomy" id="654838"/>
    <lineage>
        <taxon>Bacteria</taxon>
        <taxon>Pseudomonadati</taxon>
        <taxon>Bacteroidota</taxon>
        <taxon>Cytophagia</taxon>
        <taxon>Cytophagales</taxon>
        <taxon>Cyclobacteriaceae</taxon>
        <taxon>Fontibacter</taxon>
    </lineage>
</organism>
<comment type="caution">
    <text evidence="1">The sequence shown here is derived from an EMBL/GenBank/DDBJ whole genome shotgun (WGS) entry which is preliminary data.</text>
</comment>
<reference evidence="1 2" key="1">
    <citation type="submission" date="2024-09" db="EMBL/GenBank/DDBJ databases">
        <authorList>
            <person name="Sun Q."/>
            <person name="Mori K."/>
        </authorList>
    </citation>
    <scope>NUCLEOTIDE SEQUENCE [LARGE SCALE GENOMIC DNA]</scope>
    <source>
        <strain evidence="1 2">CCM 7650</strain>
    </source>
</reference>
<evidence type="ECO:0000313" key="2">
    <source>
        <dbReference type="Proteomes" id="UP001589797"/>
    </source>
</evidence>
<accession>A0ABV6FR55</accession>
<name>A0ABV6FR55_9BACT</name>
<dbReference type="EMBL" id="JBHLWI010000007">
    <property type="protein sequence ID" value="MFC0261810.1"/>
    <property type="molecule type" value="Genomic_DNA"/>
</dbReference>
<dbReference type="RefSeq" id="WP_382386252.1">
    <property type="nucleotide sequence ID" value="NZ_JBHLWI010000007.1"/>
</dbReference>
<protein>
    <submittedName>
        <fullName evidence="1">Uncharacterized protein</fullName>
    </submittedName>
</protein>
<evidence type="ECO:0000313" key="1">
    <source>
        <dbReference type="EMBL" id="MFC0261810.1"/>
    </source>
</evidence>